<dbReference type="PANTHER" id="PTHR30469:SF15">
    <property type="entry name" value="HLYD FAMILY OF SECRETION PROTEINS"/>
    <property type="match status" value="1"/>
</dbReference>
<comment type="caution">
    <text evidence="3">The sequence shown here is derived from an EMBL/GenBank/DDBJ whole genome shotgun (WGS) entry which is preliminary data.</text>
</comment>
<keyword evidence="2" id="KW-0732">Signal</keyword>
<dbReference type="Gene3D" id="2.40.30.170">
    <property type="match status" value="1"/>
</dbReference>
<dbReference type="Proteomes" id="UP000601789">
    <property type="component" value="Unassembled WGS sequence"/>
</dbReference>
<dbReference type="Gene3D" id="2.40.50.100">
    <property type="match status" value="1"/>
</dbReference>
<dbReference type="NCBIfam" id="TIGR01730">
    <property type="entry name" value="RND_mfp"/>
    <property type="match status" value="1"/>
</dbReference>
<evidence type="ECO:0000313" key="3">
    <source>
        <dbReference type="EMBL" id="MBI1621575.1"/>
    </source>
</evidence>
<comment type="similarity">
    <text evidence="1">Belongs to the membrane fusion protein (MFP) (TC 8.A.1) family.</text>
</comment>
<dbReference type="EMBL" id="JADGMQ010000009">
    <property type="protein sequence ID" value="MBI1621575.1"/>
    <property type="molecule type" value="Genomic_DNA"/>
</dbReference>
<keyword evidence="4" id="KW-1185">Reference proteome</keyword>
<evidence type="ECO:0000313" key="4">
    <source>
        <dbReference type="Proteomes" id="UP000601789"/>
    </source>
</evidence>
<evidence type="ECO:0000256" key="1">
    <source>
        <dbReference type="ARBA" id="ARBA00009477"/>
    </source>
</evidence>
<evidence type="ECO:0000256" key="2">
    <source>
        <dbReference type="SAM" id="SignalP"/>
    </source>
</evidence>
<reference evidence="3 4" key="1">
    <citation type="submission" date="2020-10" db="EMBL/GenBank/DDBJ databases">
        <title>Aquamicrobium zhengzhouensis sp. nov., a exopolysaccharide producing bacterium isolated from farmland soil.</title>
        <authorList>
            <person name="Wang X."/>
        </authorList>
    </citation>
    <scope>NUCLEOTIDE SEQUENCE [LARGE SCALE GENOMIC DNA]</scope>
    <source>
        <strain evidence="4">cd-1</strain>
    </source>
</reference>
<dbReference type="RefSeq" id="WP_198476976.1">
    <property type="nucleotide sequence ID" value="NZ_JADGMQ010000009.1"/>
</dbReference>
<feature type="chain" id="PRO_5047525318" evidence="2">
    <location>
        <begin position="21"/>
        <end position="351"/>
    </location>
</feature>
<gene>
    <name evidence="3" type="ORF">IOD40_13005</name>
</gene>
<dbReference type="SUPFAM" id="SSF111369">
    <property type="entry name" value="HlyD-like secretion proteins"/>
    <property type="match status" value="1"/>
</dbReference>
<sequence>MRSFPLIFLAIALSTFPVSAQDPASSVRRPVFSEVVAPSAANFRSFPGIVRATREVNLAFLAAGSIETRPVSLGDAVEKDTIIATLDERSLRDDAVAARASLRATEAQSAQAMQGYQRVAELNRRGVASTSNLEAARAAMDTAAAAADAARSTVERAEDAELYATLRAPMAGIVTAIQAEPGATVSAGQPIVTLAASEGREAVIDVPLTYLPLFNQNMQFQVSPRIVGGKRIAGTIRLVEPVADRAARMHRVRISLEGNGLRLGSLVDVAVDLGEGRIISVPASAIDRRESAPRVWRVGPDRKLEPVQVEMGPEIEGRIIVTSGLKEGDEILTRGIEAATAGQIVGERISR</sequence>
<dbReference type="Gene3D" id="2.40.420.20">
    <property type="match status" value="1"/>
</dbReference>
<protein>
    <submittedName>
        <fullName evidence="3">Efflux RND transporter periplasmic adaptor subunit</fullName>
    </submittedName>
</protein>
<feature type="signal peptide" evidence="2">
    <location>
        <begin position="1"/>
        <end position="20"/>
    </location>
</feature>
<name>A0ABS0SE49_9HYPH</name>
<dbReference type="InterPro" id="IPR006143">
    <property type="entry name" value="RND_pump_MFP"/>
</dbReference>
<proteinExistence type="inferred from homology"/>
<accession>A0ABS0SE49</accession>
<organism evidence="3 4">
    <name type="scientific">Aquamicrobium zhengzhouense</name>
    <dbReference type="NCBI Taxonomy" id="2781738"/>
    <lineage>
        <taxon>Bacteria</taxon>
        <taxon>Pseudomonadati</taxon>
        <taxon>Pseudomonadota</taxon>
        <taxon>Alphaproteobacteria</taxon>
        <taxon>Hyphomicrobiales</taxon>
        <taxon>Phyllobacteriaceae</taxon>
        <taxon>Aquamicrobium</taxon>
    </lineage>
</organism>
<dbReference type="PANTHER" id="PTHR30469">
    <property type="entry name" value="MULTIDRUG RESISTANCE PROTEIN MDTA"/>
    <property type="match status" value="1"/>
</dbReference>
<dbReference type="Gene3D" id="1.10.287.470">
    <property type="entry name" value="Helix hairpin bin"/>
    <property type="match status" value="1"/>
</dbReference>